<feature type="compositionally biased region" description="Basic residues" evidence="14">
    <location>
        <begin position="462"/>
        <end position="473"/>
    </location>
</feature>
<dbReference type="SUPFAM" id="SSF102735">
    <property type="entry name" value="Trigger factor ribosome-binding domain"/>
    <property type="match status" value="1"/>
</dbReference>
<dbReference type="InterPro" id="IPR005215">
    <property type="entry name" value="Trig_fac"/>
</dbReference>
<feature type="domain" description="PPIase FKBP-type" evidence="15">
    <location>
        <begin position="162"/>
        <end position="215"/>
    </location>
</feature>
<dbReference type="Gene3D" id="3.30.70.1050">
    <property type="entry name" value="Trigger factor ribosome-binding domain"/>
    <property type="match status" value="1"/>
</dbReference>
<dbReference type="GO" id="GO:0044183">
    <property type="term" value="F:protein folding chaperone"/>
    <property type="evidence" value="ECO:0007669"/>
    <property type="project" value="TreeGrafter"/>
</dbReference>
<comment type="catalytic activity">
    <reaction evidence="1 11 12">
        <text>[protein]-peptidylproline (omega=180) = [protein]-peptidylproline (omega=0)</text>
        <dbReference type="Rhea" id="RHEA:16237"/>
        <dbReference type="Rhea" id="RHEA-COMP:10747"/>
        <dbReference type="Rhea" id="RHEA-COMP:10748"/>
        <dbReference type="ChEBI" id="CHEBI:83833"/>
        <dbReference type="ChEBI" id="CHEBI:83834"/>
        <dbReference type="EC" id="5.2.1.8"/>
    </reaction>
</comment>
<evidence type="ECO:0000256" key="13">
    <source>
        <dbReference type="RuleBase" id="RU003914"/>
    </source>
</evidence>
<dbReference type="GO" id="GO:0003755">
    <property type="term" value="F:peptidyl-prolyl cis-trans isomerase activity"/>
    <property type="evidence" value="ECO:0007669"/>
    <property type="project" value="UniProtKB-UniRule"/>
</dbReference>
<evidence type="ECO:0000256" key="14">
    <source>
        <dbReference type="SAM" id="MobiDB-lite"/>
    </source>
</evidence>
<dbReference type="NCBIfam" id="TIGR00115">
    <property type="entry name" value="tig"/>
    <property type="match status" value="1"/>
</dbReference>
<evidence type="ECO:0000256" key="9">
    <source>
        <dbReference type="ARBA" id="ARBA00023306"/>
    </source>
</evidence>
<feature type="region of interest" description="Disordered" evidence="14">
    <location>
        <begin position="446"/>
        <end position="505"/>
    </location>
</feature>
<sequence length="505" mass="54437">MPSTVEKLGPSRVKLTIEIPFADLKPHLDKAYKDIAGQVNIPGFRKGKVPAAIIDQRFGRGTVLQEAINAALPDAYAAAVAENELVPLGQPEVDVTKLEDNELVEFTAELDVRPDFEVPDFAELSAEVPAIATSDAEVDERIEVMRQRFATRSDKDGAAEEGDIVTIDLVASKDGEEIEDGSAEGLTYKVGSGGMLDGLDEAVTGKSAGDEVEFTSELVGGPAKGEQADIKVTVTKVQSETLPALDDEFAQMVSEFDTVDEMKADLAEAVARMARAEQVNAASDKIVSDLVAKTPFELPEALLATEVENRKQQINDQLARAGYTIERYLEDTEEETAKDADEFWAQVATNAETSLKAQIILDKLADDREVTVNQQELTELIFRRAQQAGTSPEAEMQHMMEHNHAPEWMGELRRGKVLREVVLASSVTDSDGNVVNVAAVRPDGSIDETVEAPEPQAPAKKASAKKAPAKKAAAKTEDAKADDAGKKKAPAKKKADAEEAKAEEA</sequence>
<evidence type="ECO:0000256" key="1">
    <source>
        <dbReference type="ARBA" id="ARBA00000971"/>
    </source>
</evidence>
<evidence type="ECO:0000256" key="12">
    <source>
        <dbReference type="PROSITE-ProRule" id="PRU00277"/>
    </source>
</evidence>
<evidence type="ECO:0000256" key="7">
    <source>
        <dbReference type="ARBA" id="ARBA00023186"/>
    </source>
</evidence>
<dbReference type="OrthoDB" id="9767721at2"/>
<dbReference type="Pfam" id="PF05698">
    <property type="entry name" value="Trigger_C"/>
    <property type="match status" value="1"/>
</dbReference>
<keyword evidence="9 11" id="KW-0131">Cell cycle</keyword>
<accession>A0A4Q9KDN5</accession>
<keyword evidence="6 11" id="KW-0697">Rotamase</keyword>
<keyword evidence="11" id="KW-0963">Cytoplasm</keyword>
<evidence type="ECO:0000256" key="10">
    <source>
        <dbReference type="ARBA" id="ARBA00029986"/>
    </source>
</evidence>
<comment type="function">
    <text evidence="11">Involved in protein export. Acts as a chaperone by maintaining the newly synthesized protein in an open conformation. Functions as a peptidyl-prolyl cis-trans isomerase.</text>
</comment>
<protein>
    <recommendedName>
        <fullName evidence="4 11">Trigger factor</fullName>
        <shortName evidence="11">TF</shortName>
        <ecNumber evidence="3 11">5.2.1.8</ecNumber>
    </recommendedName>
    <alternativeName>
        <fullName evidence="10 11">PPIase</fullName>
    </alternativeName>
</protein>
<keyword evidence="5 11" id="KW-0132">Cell division</keyword>
<evidence type="ECO:0000313" key="17">
    <source>
        <dbReference type="Proteomes" id="UP000292373"/>
    </source>
</evidence>
<feature type="compositionally biased region" description="Basic and acidic residues" evidence="14">
    <location>
        <begin position="474"/>
        <end position="486"/>
    </location>
</feature>
<dbReference type="GO" id="GO:0043335">
    <property type="term" value="P:protein unfolding"/>
    <property type="evidence" value="ECO:0007669"/>
    <property type="project" value="TreeGrafter"/>
</dbReference>
<dbReference type="InterPro" id="IPR027304">
    <property type="entry name" value="Trigger_fact/SurA_dom_sf"/>
</dbReference>
<comment type="caution">
    <text evidence="16">The sequence shown here is derived from an EMBL/GenBank/DDBJ whole genome shotgun (WGS) entry which is preliminary data.</text>
</comment>
<dbReference type="InterPro" id="IPR008880">
    <property type="entry name" value="Trigger_fac_C"/>
</dbReference>
<dbReference type="Pfam" id="PF00254">
    <property type="entry name" value="FKBP_C"/>
    <property type="match status" value="1"/>
</dbReference>
<feature type="compositionally biased region" description="Low complexity" evidence="14">
    <location>
        <begin position="452"/>
        <end position="461"/>
    </location>
</feature>
<comment type="subcellular location">
    <subcellularLocation>
        <location evidence="11">Cytoplasm</location>
    </subcellularLocation>
    <text evidence="11">About half TF is bound to the ribosome near the polypeptide exit tunnel while the other half is free in the cytoplasm.</text>
</comment>
<keyword evidence="17" id="KW-1185">Reference proteome</keyword>
<dbReference type="SUPFAM" id="SSF109998">
    <property type="entry name" value="Triger factor/SurA peptide-binding domain-like"/>
    <property type="match status" value="1"/>
</dbReference>
<dbReference type="AlphaFoldDB" id="A0A4Q9KDN5"/>
<gene>
    <name evidence="11" type="primary">tig</name>
    <name evidence="16" type="ORF">ET989_08745</name>
</gene>
<dbReference type="GO" id="GO:0043022">
    <property type="term" value="F:ribosome binding"/>
    <property type="evidence" value="ECO:0007669"/>
    <property type="project" value="TreeGrafter"/>
</dbReference>
<dbReference type="InterPro" id="IPR036611">
    <property type="entry name" value="Trigger_fac_ribosome-bd_sf"/>
</dbReference>
<dbReference type="GO" id="GO:0051083">
    <property type="term" value="P:'de novo' cotranslational protein folding"/>
    <property type="evidence" value="ECO:0007669"/>
    <property type="project" value="TreeGrafter"/>
</dbReference>
<keyword evidence="8 11" id="KW-0413">Isomerase</keyword>
<evidence type="ECO:0000313" key="16">
    <source>
        <dbReference type="EMBL" id="TBT84233.1"/>
    </source>
</evidence>
<dbReference type="HAMAP" id="MF_00303">
    <property type="entry name" value="Trigger_factor_Tig"/>
    <property type="match status" value="1"/>
</dbReference>
<dbReference type="InterPro" id="IPR046357">
    <property type="entry name" value="PPIase_dom_sf"/>
</dbReference>
<dbReference type="GO" id="GO:0005737">
    <property type="term" value="C:cytoplasm"/>
    <property type="evidence" value="ECO:0007669"/>
    <property type="project" value="UniProtKB-SubCell"/>
</dbReference>
<evidence type="ECO:0000256" key="8">
    <source>
        <dbReference type="ARBA" id="ARBA00023235"/>
    </source>
</evidence>
<dbReference type="InterPro" id="IPR001179">
    <property type="entry name" value="PPIase_FKBP_dom"/>
</dbReference>
<dbReference type="Gene3D" id="3.10.50.40">
    <property type="match status" value="1"/>
</dbReference>
<comment type="similarity">
    <text evidence="2 11 13">Belongs to the FKBP-type PPIase family. Tig subfamily.</text>
</comment>
<dbReference type="SUPFAM" id="SSF54534">
    <property type="entry name" value="FKBP-like"/>
    <property type="match status" value="1"/>
</dbReference>
<dbReference type="Proteomes" id="UP000292373">
    <property type="component" value="Unassembled WGS sequence"/>
</dbReference>
<dbReference type="EMBL" id="SDMQ01000008">
    <property type="protein sequence ID" value="TBT84233.1"/>
    <property type="molecule type" value="Genomic_DNA"/>
</dbReference>
<reference evidence="16 17" key="1">
    <citation type="submission" date="2019-01" db="EMBL/GenBank/DDBJ databases">
        <title>Lactibacter flavus gen. nov., sp. nov., a novel bacterium of the family Propionibacteriaceae isolated from raw milk and dairy products.</title>
        <authorList>
            <person name="Huptas C."/>
            <person name="Wenning M."/>
            <person name="Breitenwieser F."/>
            <person name="Doll E."/>
            <person name="Von Neubeck M."/>
            <person name="Busse H.-J."/>
            <person name="Scherer S."/>
        </authorList>
    </citation>
    <scope>NUCLEOTIDE SEQUENCE [LARGE SCALE GENOMIC DNA]</scope>
    <source>
        <strain evidence="16 17">KCTC 33808</strain>
    </source>
</reference>
<name>A0A4Q9KDN5_9ACTN</name>
<evidence type="ECO:0000256" key="4">
    <source>
        <dbReference type="ARBA" id="ARBA00016902"/>
    </source>
</evidence>
<evidence type="ECO:0000256" key="11">
    <source>
        <dbReference type="HAMAP-Rule" id="MF_00303"/>
    </source>
</evidence>
<evidence type="ECO:0000256" key="2">
    <source>
        <dbReference type="ARBA" id="ARBA00005464"/>
    </source>
</evidence>
<comment type="domain">
    <text evidence="11">Consists of 3 domains; the N-terminus binds the ribosome, the middle domain has PPIase activity, while the C-terminus has intrinsic chaperone activity on its own.</text>
</comment>
<dbReference type="InterPro" id="IPR037041">
    <property type="entry name" value="Trigger_fac_C_sf"/>
</dbReference>
<feature type="compositionally biased region" description="Basic and acidic residues" evidence="14">
    <location>
        <begin position="493"/>
        <end position="505"/>
    </location>
</feature>
<dbReference type="Pfam" id="PF05697">
    <property type="entry name" value="Trigger_N"/>
    <property type="match status" value="1"/>
</dbReference>
<dbReference type="GO" id="GO:0015031">
    <property type="term" value="P:protein transport"/>
    <property type="evidence" value="ECO:0007669"/>
    <property type="project" value="UniProtKB-UniRule"/>
</dbReference>
<dbReference type="PANTHER" id="PTHR30560:SF3">
    <property type="entry name" value="TRIGGER FACTOR-LIKE PROTEIN TIG, CHLOROPLASTIC"/>
    <property type="match status" value="1"/>
</dbReference>
<evidence type="ECO:0000256" key="6">
    <source>
        <dbReference type="ARBA" id="ARBA00023110"/>
    </source>
</evidence>
<dbReference type="EC" id="5.2.1.8" evidence="3 11"/>
<dbReference type="InterPro" id="IPR008881">
    <property type="entry name" value="Trigger_fac_ribosome-bd_bac"/>
</dbReference>
<dbReference type="GO" id="GO:0051301">
    <property type="term" value="P:cell division"/>
    <property type="evidence" value="ECO:0007669"/>
    <property type="project" value="UniProtKB-KW"/>
</dbReference>
<dbReference type="PROSITE" id="PS50059">
    <property type="entry name" value="FKBP_PPIASE"/>
    <property type="match status" value="1"/>
</dbReference>
<proteinExistence type="inferred from homology"/>
<evidence type="ECO:0000256" key="3">
    <source>
        <dbReference type="ARBA" id="ARBA00013194"/>
    </source>
</evidence>
<dbReference type="Gene3D" id="1.10.3120.10">
    <property type="entry name" value="Trigger factor, C-terminal domain"/>
    <property type="match status" value="1"/>
</dbReference>
<keyword evidence="7 11" id="KW-0143">Chaperone</keyword>
<dbReference type="RefSeq" id="WP_131168162.1">
    <property type="nucleotide sequence ID" value="NZ_SDMQ01000008.1"/>
</dbReference>
<dbReference type="PANTHER" id="PTHR30560">
    <property type="entry name" value="TRIGGER FACTOR CHAPERONE AND PEPTIDYL-PROLYL CIS/TRANS ISOMERASE"/>
    <property type="match status" value="1"/>
</dbReference>
<evidence type="ECO:0000259" key="15">
    <source>
        <dbReference type="PROSITE" id="PS50059"/>
    </source>
</evidence>
<organism evidence="16 17">
    <name type="scientific">Propioniciclava sinopodophylli</name>
    <dbReference type="NCBI Taxonomy" id="1837344"/>
    <lineage>
        <taxon>Bacteria</taxon>
        <taxon>Bacillati</taxon>
        <taxon>Actinomycetota</taxon>
        <taxon>Actinomycetes</taxon>
        <taxon>Propionibacteriales</taxon>
        <taxon>Propionibacteriaceae</taxon>
        <taxon>Propioniciclava</taxon>
    </lineage>
</organism>
<evidence type="ECO:0000256" key="5">
    <source>
        <dbReference type="ARBA" id="ARBA00022618"/>
    </source>
</evidence>